<accession>A0AA35S4U5</accession>
<proteinExistence type="predicted"/>
<protein>
    <submittedName>
        <fullName evidence="1">Probable ATP-dependent DNA helicase HFM1</fullName>
    </submittedName>
</protein>
<keyword evidence="1" id="KW-0378">Hydrolase</keyword>
<dbReference type="GO" id="GO:0016787">
    <property type="term" value="F:hydrolase activity"/>
    <property type="evidence" value="ECO:0007669"/>
    <property type="project" value="UniProtKB-KW"/>
</dbReference>
<keyword evidence="1" id="KW-0547">Nucleotide-binding</keyword>
<keyword evidence="1" id="KW-0067">ATP-binding</keyword>
<keyword evidence="2" id="KW-1185">Reference proteome</keyword>
<dbReference type="Proteomes" id="UP001174909">
    <property type="component" value="Unassembled WGS sequence"/>
</dbReference>
<dbReference type="InterPro" id="IPR052247">
    <property type="entry name" value="Meiotic_Crossover_Helicase"/>
</dbReference>
<evidence type="ECO:0000313" key="2">
    <source>
        <dbReference type="Proteomes" id="UP001174909"/>
    </source>
</evidence>
<comment type="caution">
    <text evidence="1">The sequence shown here is derived from an EMBL/GenBank/DDBJ whole genome shotgun (WGS) entry which is preliminary data.</text>
</comment>
<dbReference type="PANTHER" id="PTHR47835">
    <property type="entry name" value="HFM1, ATP DEPENDENT DNA HELICASE HOMOLOG"/>
    <property type="match status" value="1"/>
</dbReference>
<dbReference type="GO" id="GO:0043138">
    <property type="term" value="F:3'-5' DNA helicase activity"/>
    <property type="evidence" value="ECO:0007669"/>
    <property type="project" value="UniProtKB-EC"/>
</dbReference>
<keyword evidence="1" id="KW-0347">Helicase</keyword>
<organism evidence="1 2">
    <name type="scientific">Geodia barretti</name>
    <name type="common">Barrett's horny sponge</name>
    <dbReference type="NCBI Taxonomy" id="519541"/>
    <lineage>
        <taxon>Eukaryota</taxon>
        <taxon>Metazoa</taxon>
        <taxon>Porifera</taxon>
        <taxon>Demospongiae</taxon>
        <taxon>Heteroscleromorpha</taxon>
        <taxon>Tetractinellida</taxon>
        <taxon>Astrophorina</taxon>
        <taxon>Geodiidae</taxon>
        <taxon>Geodia</taxon>
    </lineage>
</organism>
<name>A0AA35S4U5_GEOBA</name>
<dbReference type="PANTHER" id="PTHR47835:SF3">
    <property type="entry name" value="HELICASE FOR MEIOSIS 1"/>
    <property type="match status" value="1"/>
</dbReference>
<evidence type="ECO:0000313" key="1">
    <source>
        <dbReference type="EMBL" id="CAI8023475.1"/>
    </source>
</evidence>
<feature type="non-terminal residue" evidence="1">
    <location>
        <position position="1"/>
    </location>
</feature>
<sequence length="98" mass="10554">MYVHRLSGVTISTTLVNARLTTFDKIHDTNPRELEMIVNRHPPFGTQIRDAVARLPKYAISLQQCGGRTSQQADLVVMVSLTNHTLLSGAGPGGGGPT</sequence>
<dbReference type="AlphaFoldDB" id="A0AA35S4U5"/>
<gene>
    <name evidence="1" type="ORF">GBAR_LOCUS13710</name>
</gene>
<reference evidence="1" key="1">
    <citation type="submission" date="2023-03" db="EMBL/GenBank/DDBJ databases">
        <authorList>
            <person name="Steffen K."/>
            <person name="Cardenas P."/>
        </authorList>
    </citation>
    <scope>NUCLEOTIDE SEQUENCE</scope>
</reference>
<dbReference type="EMBL" id="CASHTH010002007">
    <property type="protein sequence ID" value="CAI8023475.1"/>
    <property type="molecule type" value="Genomic_DNA"/>
</dbReference>